<dbReference type="EMBL" id="PUIB01000028">
    <property type="protein sequence ID" value="PQO27066.1"/>
    <property type="molecule type" value="Genomic_DNA"/>
</dbReference>
<dbReference type="GO" id="GO:0019005">
    <property type="term" value="C:SCF ubiquitin ligase complex"/>
    <property type="evidence" value="ECO:0007669"/>
    <property type="project" value="TreeGrafter"/>
</dbReference>
<keyword evidence="1" id="KW-0472">Membrane</keyword>
<dbReference type="Pfam" id="PF13516">
    <property type="entry name" value="LRR_6"/>
    <property type="match status" value="1"/>
</dbReference>
<dbReference type="InterPro" id="IPR001611">
    <property type="entry name" value="Leu-rich_rpt"/>
</dbReference>
<organism evidence="2 3">
    <name type="scientific">Blastopirellula marina</name>
    <dbReference type="NCBI Taxonomy" id="124"/>
    <lineage>
        <taxon>Bacteria</taxon>
        <taxon>Pseudomonadati</taxon>
        <taxon>Planctomycetota</taxon>
        <taxon>Planctomycetia</taxon>
        <taxon>Pirellulales</taxon>
        <taxon>Pirellulaceae</taxon>
        <taxon>Blastopirellula</taxon>
    </lineage>
</organism>
<sequence>MTPPQSALDPKRPHRESWGMELAIALSALATLGVLMLVGVWFLYWVSKPPQPKLSDNDQDPIVSKFRHVGFEIGRNAEGEIQVITTPNPLLVTDKDLAMVTGLQHLIVLDLRGTQITDDALARLTDLPKIEQLYVGGSVVTDTEPTLFHARFTDAAVDPLVELSTLKVLSLAKTDIGDVAVGQLPKLTNLQVLYLLGTNITDASLDALAQMTSLKELYLQETGITPQGLEKLRAALPATKILPQANSPGDQPPMPE</sequence>
<protein>
    <recommendedName>
        <fullName evidence="4">Leucine-rich repeat domain-containing protein</fullName>
    </recommendedName>
</protein>
<dbReference type="GO" id="GO:0031146">
    <property type="term" value="P:SCF-dependent proteasomal ubiquitin-dependent protein catabolic process"/>
    <property type="evidence" value="ECO:0007669"/>
    <property type="project" value="TreeGrafter"/>
</dbReference>
<proteinExistence type="predicted"/>
<reference evidence="2 3" key="1">
    <citation type="submission" date="2018-02" db="EMBL/GenBank/DDBJ databases">
        <title>Comparative genomes isolates from brazilian mangrove.</title>
        <authorList>
            <person name="Araujo J.E."/>
            <person name="Taketani R.G."/>
            <person name="Silva M.C.P."/>
            <person name="Loureco M.V."/>
            <person name="Andreote F.D."/>
        </authorList>
    </citation>
    <scope>NUCLEOTIDE SEQUENCE [LARGE SCALE GENOMIC DNA]</scope>
    <source>
        <strain evidence="2 3">NAP PRIS-MGV</strain>
    </source>
</reference>
<evidence type="ECO:0000313" key="3">
    <source>
        <dbReference type="Proteomes" id="UP000239388"/>
    </source>
</evidence>
<evidence type="ECO:0000256" key="1">
    <source>
        <dbReference type="SAM" id="Phobius"/>
    </source>
</evidence>
<dbReference type="SUPFAM" id="SSF52047">
    <property type="entry name" value="RNI-like"/>
    <property type="match status" value="1"/>
</dbReference>
<comment type="caution">
    <text evidence="2">The sequence shown here is derived from an EMBL/GenBank/DDBJ whole genome shotgun (WGS) entry which is preliminary data.</text>
</comment>
<keyword evidence="1" id="KW-1133">Transmembrane helix</keyword>
<accession>A0A2S8F4I1</accession>
<evidence type="ECO:0000313" key="2">
    <source>
        <dbReference type="EMBL" id="PQO27066.1"/>
    </source>
</evidence>
<dbReference type="PANTHER" id="PTHR13318">
    <property type="entry name" value="PARTNER OF PAIRED, ISOFORM B-RELATED"/>
    <property type="match status" value="1"/>
</dbReference>
<dbReference type="AlphaFoldDB" id="A0A2S8F4I1"/>
<dbReference type="Pfam" id="PF13855">
    <property type="entry name" value="LRR_8"/>
    <property type="match status" value="1"/>
</dbReference>
<name>A0A2S8F4I1_9BACT</name>
<dbReference type="InterPro" id="IPR032675">
    <property type="entry name" value="LRR_dom_sf"/>
</dbReference>
<dbReference type="Proteomes" id="UP000239388">
    <property type="component" value="Unassembled WGS sequence"/>
</dbReference>
<dbReference type="Gene3D" id="3.80.10.10">
    <property type="entry name" value="Ribonuclease Inhibitor"/>
    <property type="match status" value="2"/>
</dbReference>
<gene>
    <name evidence="2" type="ORF">C5Y98_27825</name>
</gene>
<keyword evidence="1" id="KW-0812">Transmembrane</keyword>
<feature type="transmembrane region" description="Helical" evidence="1">
    <location>
        <begin position="22"/>
        <end position="46"/>
    </location>
</feature>
<evidence type="ECO:0008006" key="4">
    <source>
        <dbReference type="Google" id="ProtNLM"/>
    </source>
</evidence>